<dbReference type="PIRSF" id="PIRSF016548">
    <property type="entry name" value="Rsd_AlgQ"/>
    <property type="match status" value="1"/>
</dbReference>
<dbReference type="Gene3D" id="1.20.120.1370">
    <property type="entry name" value="Regulator of RNA polymerase sigma(70) subunit, domain 4"/>
    <property type="match status" value="1"/>
</dbReference>
<evidence type="ECO:0000256" key="5">
    <source>
        <dbReference type="RuleBase" id="RU004409"/>
    </source>
</evidence>
<organism evidence="6 7">
    <name type="scientific">Pantoea rodasii</name>
    <dbReference type="NCBI Taxonomy" id="1076549"/>
    <lineage>
        <taxon>Bacteria</taxon>
        <taxon>Pseudomonadati</taxon>
        <taxon>Pseudomonadota</taxon>
        <taxon>Gammaproteobacteria</taxon>
        <taxon>Enterobacterales</taxon>
        <taxon>Erwiniaceae</taxon>
        <taxon>Pantoea</taxon>
    </lineage>
</organism>
<dbReference type="HAMAP" id="MF_01181">
    <property type="entry name" value="Rsd"/>
    <property type="match status" value="1"/>
</dbReference>
<gene>
    <name evidence="4" type="primary">rsd</name>
    <name evidence="6" type="ORF">QU24_25015</name>
</gene>
<keyword evidence="3 4" id="KW-0804">Transcription</keyword>
<sequence length="168" mass="18812">MLTQLDDLTERVGGGNELVDTWLRARRQLLVTYYELIGIKPNKDALSALDEQALDAFCHNLVDYLSTGHFSIYERIINEMQGDSPLIAASQIYPALEANTDSIMQLYDSHLQQAINDDNCVEFQKALSEVGEVLESRFTLEDKLVKLAWDNQLASVPVANESPIARPA</sequence>
<reference evidence="6 7" key="1">
    <citation type="submission" date="2014-11" db="EMBL/GenBank/DDBJ databases">
        <title>Genome sequencing of Pantoea rodasii ND03.</title>
        <authorList>
            <person name="Muhamad Yunos N.Y."/>
            <person name="Chan K.-G."/>
        </authorList>
    </citation>
    <scope>NUCLEOTIDE SEQUENCE [LARGE SCALE GENOMIC DNA]</scope>
    <source>
        <strain evidence="6 7">ND03</strain>
    </source>
</reference>
<dbReference type="GO" id="GO:0006355">
    <property type="term" value="P:regulation of DNA-templated transcription"/>
    <property type="evidence" value="ECO:0007669"/>
    <property type="project" value="InterPro"/>
</dbReference>
<dbReference type="EMBL" id="JTJJ01000139">
    <property type="protein sequence ID" value="KHJ65346.1"/>
    <property type="molecule type" value="Genomic_DNA"/>
</dbReference>
<protein>
    <recommendedName>
        <fullName evidence="4">Regulator of sigma D</fullName>
    </recommendedName>
</protein>
<comment type="subcellular location">
    <subcellularLocation>
        <location evidence="4">Cytoplasm</location>
    </subcellularLocation>
</comment>
<name>A0A0B1R0Z6_9GAMM</name>
<proteinExistence type="inferred from homology"/>
<evidence type="ECO:0000256" key="1">
    <source>
        <dbReference type="ARBA" id="ARBA00022490"/>
    </source>
</evidence>
<evidence type="ECO:0000313" key="7">
    <source>
        <dbReference type="Proteomes" id="UP000030853"/>
    </source>
</evidence>
<comment type="similarity">
    <text evidence="4 5">Belongs to the Rsd/AlgQ family.</text>
</comment>
<keyword evidence="2 4" id="KW-0805">Transcription regulation</keyword>
<dbReference type="RefSeq" id="WP_039336805.1">
    <property type="nucleotide sequence ID" value="NZ_JTJJ01000139.1"/>
</dbReference>
<dbReference type="InterPro" id="IPR038309">
    <property type="entry name" value="Rsd/AlgQ_sf"/>
</dbReference>
<dbReference type="InterPro" id="IPR023785">
    <property type="entry name" value="Sigma70_reg_Rsd"/>
</dbReference>
<comment type="subunit">
    <text evidence="4">Interacts with RpoD.</text>
</comment>
<comment type="caution">
    <text evidence="6">The sequence shown here is derived from an EMBL/GenBank/DDBJ whole genome shotgun (WGS) entry which is preliminary data.</text>
</comment>
<dbReference type="Proteomes" id="UP000030853">
    <property type="component" value="Unassembled WGS sequence"/>
</dbReference>
<dbReference type="InterPro" id="IPR007448">
    <property type="entry name" value="Sigma70_reg_Rsd_AlgQ"/>
</dbReference>
<comment type="function">
    <text evidence="4">Binds RpoD and negatively regulates RpoD-mediated transcription activation by preventing the interaction between the primary sigma factor RpoD with the catalytic core of the RNA polymerase and with promoter DNA. May be involved in replacement of the RNA polymerase sigma subunit from RpoD to RpoS during the transition from exponential growth to the stationary phase.</text>
</comment>
<evidence type="ECO:0000256" key="4">
    <source>
        <dbReference type="HAMAP-Rule" id="MF_01181"/>
    </source>
</evidence>
<keyword evidence="1 4" id="KW-0963">Cytoplasm</keyword>
<evidence type="ECO:0000313" key="6">
    <source>
        <dbReference type="EMBL" id="KHJ65346.1"/>
    </source>
</evidence>
<dbReference type="AlphaFoldDB" id="A0A0B1R0Z6"/>
<accession>A0A0B1R0Z6</accession>
<evidence type="ECO:0000256" key="2">
    <source>
        <dbReference type="ARBA" id="ARBA00023015"/>
    </source>
</evidence>
<dbReference type="GO" id="GO:0005737">
    <property type="term" value="C:cytoplasm"/>
    <property type="evidence" value="ECO:0007669"/>
    <property type="project" value="UniProtKB-SubCell"/>
</dbReference>
<dbReference type="Pfam" id="PF04353">
    <property type="entry name" value="Rsd_AlgQ"/>
    <property type="match status" value="1"/>
</dbReference>
<evidence type="ECO:0000256" key="3">
    <source>
        <dbReference type="ARBA" id="ARBA00023163"/>
    </source>
</evidence>
<dbReference type="NCBIfam" id="NF008723">
    <property type="entry name" value="PRK11718.1"/>
    <property type="match status" value="1"/>
</dbReference>